<name>A0ABN3GU98_9ACTN</name>
<evidence type="ECO:0000256" key="3">
    <source>
        <dbReference type="ARBA" id="ARBA00022475"/>
    </source>
</evidence>
<accession>A0ABN3GU98</accession>
<evidence type="ECO:0000313" key="9">
    <source>
        <dbReference type="Proteomes" id="UP001500253"/>
    </source>
</evidence>
<reference evidence="8 9" key="1">
    <citation type="journal article" date="2019" name="Int. J. Syst. Evol. Microbiol.">
        <title>The Global Catalogue of Microorganisms (GCM) 10K type strain sequencing project: providing services to taxonomists for standard genome sequencing and annotation.</title>
        <authorList>
            <consortium name="The Broad Institute Genomics Platform"/>
            <consortium name="The Broad Institute Genome Sequencing Center for Infectious Disease"/>
            <person name="Wu L."/>
            <person name="Ma J."/>
        </authorList>
    </citation>
    <scope>NUCLEOTIDE SEQUENCE [LARGE SCALE GENOMIC DNA]</scope>
    <source>
        <strain evidence="8 9">JCM 4316</strain>
    </source>
</reference>
<organism evidence="8 9">
    <name type="scientific">Streptomyces cuspidosporus</name>
    <dbReference type="NCBI Taxonomy" id="66882"/>
    <lineage>
        <taxon>Bacteria</taxon>
        <taxon>Bacillati</taxon>
        <taxon>Actinomycetota</taxon>
        <taxon>Actinomycetes</taxon>
        <taxon>Kitasatosporales</taxon>
        <taxon>Streptomycetaceae</taxon>
        <taxon>Streptomyces</taxon>
    </lineage>
</organism>
<evidence type="ECO:0000256" key="6">
    <source>
        <dbReference type="ARBA" id="ARBA00023136"/>
    </source>
</evidence>
<dbReference type="EMBL" id="BAAASD010000032">
    <property type="protein sequence ID" value="GAA2361170.1"/>
    <property type="molecule type" value="Genomic_DNA"/>
</dbReference>
<sequence length="108" mass="11855">MRRPRPVHHAVDFAPAVPAIAGPRRPTAPFFQPTAVWNNFFLPMVVLSDQHLYPLALGLYTWNSAATVSPEYYPLLAVGSLLAVVPLIAAFVLLQRYWKSGPTAGSVK</sequence>
<keyword evidence="9" id="KW-1185">Reference proteome</keyword>
<keyword evidence="6 7" id="KW-0472">Membrane</keyword>
<evidence type="ECO:0000313" key="8">
    <source>
        <dbReference type="EMBL" id="GAA2361170.1"/>
    </source>
</evidence>
<gene>
    <name evidence="8" type="ORF">GCM10010246_59780</name>
</gene>
<evidence type="ECO:0008006" key="10">
    <source>
        <dbReference type="Google" id="ProtNLM"/>
    </source>
</evidence>
<feature type="transmembrane region" description="Helical" evidence="7">
    <location>
        <begin position="72"/>
        <end position="94"/>
    </location>
</feature>
<comment type="subcellular location">
    <subcellularLocation>
        <location evidence="1">Cell membrane</location>
        <topology evidence="1">Multi-pass membrane protein</topology>
    </subcellularLocation>
</comment>
<dbReference type="Gene3D" id="1.10.3720.10">
    <property type="entry name" value="MetI-like"/>
    <property type="match status" value="1"/>
</dbReference>
<protein>
    <recommendedName>
        <fullName evidence="10">ABC transmembrane type-1 domain-containing protein</fullName>
    </recommendedName>
</protein>
<evidence type="ECO:0000256" key="2">
    <source>
        <dbReference type="ARBA" id="ARBA00022448"/>
    </source>
</evidence>
<keyword evidence="4 7" id="KW-0812">Transmembrane</keyword>
<comment type="caution">
    <text evidence="8">The sequence shown here is derived from an EMBL/GenBank/DDBJ whole genome shotgun (WGS) entry which is preliminary data.</text>
</comment>
<dbReference type="Proteomes" id="UP001500253">
    <property type="component" value="Unassembled WGS sequence"/>
</dbReference>
<evidence type="ECO:0000256" key="7">
    <source>
        <dbReference type="SAM" id="Phobius"/>
    </source>
</evidence>
<evidence type="ECO:0000256" key="4">
    <source>
        <dbReference type="ARBA" id="ARBA00022692"/>
    </source>
</evidence>
<evidence type="ECO:0000256" key="1">
    <source>
        <dbReference type="ARBA" id="ARBA00004651"/>
    </source>
</evidence>
<dbReference type="InterPro" id="IPR035906">
    <property type="entry name" value="MetI-like_sf"/>
</dbReference>
<proteinExistence type="predicted"/>
<dbReference type="SUPFAM" id="SSF161098">
    <property type="entry name" value="MetI-like"/>
    <property type="match status" value="1"/>
</dbReference>
<keyword evidence="3" id="KW-1003">Cell membrane</keyword>
<keyword evidence="5 7" id="KW-1133">Transmembrane helix</keyword>
<evidence type="ECO:0000256" key="5">
    <source>
        <dbReference type="ARBA" id="ARBA00022989"/>
    </source>
</evidence>
<keyword evidence="2" id="KW-0813">Transport</keyword>
<dbReference type="PANTHER" id="PTHR43744:SF12">
    <property type="entry name" value="ABC TRANSPORTER PERMEASE PROTEIN MG189-RELATED"/>
    <property type="match status" value="1"/>
</dbReference>
<dbReference type="PANTHER" id="PTHR43744">
    <property type="entry name" value="ABC TRANSPORTER PERMEASE PROTEIN MG189-RELATED-RELATED"/>
    <property type="match status" value="1"/>
</dbReference>